<organism evidence="3">
    <name type="scientific">Theileria annulata</name>
    <dbReference type="NCBI Taxonomy" id="5874"/>
    <lineage>
        <taxon>Eukaryota</taxon>
        <taxon>Sar</taxon>
        <taxon>Alveolata</taxon>
        <taxon>Apicomplexa</taxon>
        <taxon>Aconoidasida</taxon>
        <taxon>Piroplasmida</taxon>
        <taxon>Theileriidae</taxon>
        <taxon>Theileria</taxon>
    </lineage>
</organism>
<protein>
    <submittedName>
        <fullName evidence="3">Uncharacterized protein</fullName>
    </submittedName>
</protein>
<keyword evidence="2" id="KW-0175">Coiled coil</keyword>
<dbReference type="VEuPathDB" id="PiroplasmaDB:TA08855"/>
<evidence type="ECO:0000256" key="2">
    <source>
        <dbReference type="SAM" id="Coils"/>
    </source>
</evidence>
<dbReference type="PROSITE" id="PS50077">
    <property type="entry name" value="HEAT_REPEAT"/>
    <property type="match status" value="1"/>
</dbReference>
<gene>
    <name evidence="3" type="ORF">TAT_000345700</name>
    <name evidence="4" type="ORF">TAV_000345500</name>
</gene>
<dbReference type="EMBL" id="UIVS01000004">
    <property type="protein sequence ID" value="SVP95295.1"/>
    <property type="molecule type" value="Genomic_DNA"/>
</dbReference>
<dbReference type="EMBL" id="UIVT01000004">
    <property type="protein sequence ID" value="SVP94461.1"/>
    <property type="molecule type" value="Genomic_DNA"/>
</dbReference>
<proteinExistence type="predicted"/>
<evidence type="ECO:0000313" key="4">
    <source>
        <dbReference type="EMBL" id="SVP95295.1"/>
    </source>
</evidence>
<dbReference type="InterPro" id="IPR021133">
    <property type="entry name" value="HEAT_type_2"/>
</dbReference>
<name>A0A3B0NDN1_THEAN</name>
<feature type="repeat" description="HEAT" evidence="1">
    <location>
        <begin position="2348"/>
        <end position="2381"/>
    </location>
</feature>
<reference evidence="3" key="1">
    <citation type="submission" date="2018-07" db="EMBL/GenBank/DDBJ databases">
        <authorList>
            <person name="Quirk P.G."/>
            <person name="Krulwich T.A."/>
        </authorList>
    </citation>
    <scope>NUCLEOTIDE SEQUENCE</scope>
    <source>
        <strain evidence="3">Anand</strain>
    </source>
</reference>
<feature type="coiled-coil region" evidence="2">
    <location>
        <begin position="1171"/>
        <end position="1198"/>
    </location>
</feature>
<accession>A0A3B0NDN1</accession>
<evidence type="ECO:0000313" key="3">
    <source>
        <dbReference type="EMBL" id="SVP94461.1"/>
    </source>
</evidence>
<evidence type="ECO:0000256" key="1">
    <source>
        <dbReference type="PROSITE-ProRule" id="PRU00103"/>
    </source>
</evidence>
<sequence>MSSISEQLASFRDVKNKKLRRFLSEYRSKLPWNTCKVSNSYNYLRSLDESFEKYESLFSDSLFGLSSLSFSDTNENNDIDIFRESKDIEFMTSEELSEVNKLIGSFIQHTVQYFLNENTEILLDYLIFKYDIASRFREQLIASYIQYYNSPYYCKLLSLITIENGTAFYPLYERIKDVTEDFSECKYVTLNLVVSEIVKSFSIYKQVSTCYNKLSRSNSNAISFFNFVNAQYIITNGPTIDDNELRYIINMIIGGLTVDNIEYLNSQMCSMISLFSSVQLQVSVQNEIIKMCKLMLNKIVETDLSEYGLVFRNFVLVMMFMLHNQTQTLEKLPHEITIPLVNIINKKSVGQVFLDIKESKRSLDFSIFTNTLFHSLVSYFVQQNSEQIIKTLQTIDYENRIISDIKNLLQFVKETDLNCVKQIVFKIVYELNKINSRIKTHNESMITFRIDGFELALNPKIKYLPTVLLLGHSIEILRDLSPNILERTLMEYINKLDYEQLKRNIEVILYIYHRKSNNLSTIIMMLYNRYANQLDNFKPIKLDKLDSIHTCLTIFEEIELQTLKDSVIDSFIDIIVSTYESNLVPEFNYYLSNFLNRLNEYPELFSKLYSNERFISSIPSVYSLNSILLQIQRIIEEIDSSYQCELDGKLECENIEELLMSKYVTHILNNKKCEDLFKKFELFFKVYSASDESTKKIVSEFISPYIHFIKSALNYNDSEYKDIFTVNLVNMVDTEDLVLNNLIKLMNNGGNNDVYVDVGVDKLSGLFTPFCVLFYLVKSIEQVIKSCSDVQYMQMVLIMELLSKYVKSDVSGGIKSVVYEVYGLIFGKYELKLCELHSKLNPLITVKRIQIILNDEQLYNQFKGHDLRVNEYSQYVFELFRIIKSHKEFKVLYKQGKIELVERFKHFMSLEYDKILKDNTVIQYLSKNVEYNECGDGEDGNYYKVNLDYSVQSIDNGCDFVIRLFKNCSNDSSEVYLDLLIRILDLIYTATSEYLGQFTKLVYELSNEFKNKSNDRLTNKVTKKVKSNSVDMDIKCDVRQLVNEIIGQDISVQGYEHNLISVIENNVTGDEQLFKAFMIKFFTSGSKCVFNTVFAEKVIELIDGSGFQVSFLLKILYQIGLKIELELESCKIWNELALVRLGEFLSTSIVLLQTKKVDENEQEFGVLTNLIIKLGTKYKKWEIELKESEQKFDNMNLVKFLSNHVDDTCLVVLNKYKSGIFWKLGEDLRNSIYGSFLQLSKYSRSKYINMSLEWLFKFKESDENMILVFLEQLIRTKLQENVITNLVRNLQLLKSYEVLVQKLLSSTLRSKIKLLNLCKIIHHFAISRNLSNEDFQFIFRNTNILLEHYCKIENSKDEEFNNVNQSLNKQANSKKKTSFVTGIINLITRHKVETEVVQTEPNDTELDDNEDIELFNSIVMYLKQLLERLYTMFGKIKFEKSIYNSLYHGVCSFINKSIVLMGADSVKFINKLIHNLMVCDVRISLDNKELEEVVRNTVTSTVNNILNFDENTPSVVLELLNGGQGKFDLVRTIYTSYLIYTYIYTVIRIGNCTNAFKFPEIFQLVKSGEYFSILSTLVFINLRMLAKNEILDKLKGYQILDFKVKNRSTGELEQVSTQVFRLISELLEEQKIRIQVDQSLFNKKSSTAILFMKINEFLYSLISSMVYYKHYYEKQDNPKTKITESIRTGGYMRYEGYEIIMKLILEIFRINSVGGFNLHVYGILMCIYKELEKISDIITSDELSRILHERYDENCIFKWDVYVITNLLWLNKQSISKENVMRFKYEKEFDKVNNLTCQIMFELFKISSKIYEVDRNENLFNQITYLRNEVWMYFITNTPSCMDYFLPIIVESLDKFELFYLENRQLDWSCLDTVYSLKLIISISKSKSGIGINYNHTIIEISEKIMKMEIGSNLSDFIQILMLLLCYLLLKYFKVSLKKGFYEFCIQMALEFKSREINGKVECIDNSNDNLDNLIENEFMGLNIDDCLNLLENTNTMSLKSLRSELLITQITYYASQSIELKSLIKLFSNQEQLVKMTRLIKIISVNIRYLKPDNHEDLRNIYLICVNYYNTVSSQILSEQGLILYNRTKNKSIEEILENSTKLASIFFNKSGVHLIFNFEESFLSFSINYFSLISPNSLVDLFEKQSKIYEQERFDLGNRIFLLVTLSAICEYGKYGATNLISTRLSQHFEHISEHILNEAKYNRNNIQEITFDNCLLWYKNSKLLLELVVKSIDTWNIKRGSVPDVVLNSWCKIVKNHISILDYLPINGDVEVQNITFELSNSIEKSLIHLINGFITQDNKIIKIESCLSEQLAMKSLNIKIGCLVIMNHIWDELGVHLTPAIKNVMPLLGELVDDENEVVRRIALEVDSKVKEILYQN</sequence>